<gene>
    <name evidence="2" type="ORF">ES676_04645</name>
</gene>
<comment type="caution">
    <text evidence="2">The sequence shown here is derived from an EMBL/GenBank/DDBJ whole genome shotgun (WGS) entry which is preliminary data.</text>
</comment>
<name>A0A8H2LF57_9FLAO</name>
<keyword evidence="3" id="KW-1185">Reference proteome</keyword>
<dbReference type="RefSeq" id="WP_148368874.1">
    <property type="nucleotide sequence ID" value="NZ_VSKM01000004.1"/>
</dbReference>
<evidence type="ECO:0000256" key="1">
    <source>
        <dbReference type="SAM" id="SignalP"/>
    </source>
</evidence>
<dbReference type="Proteomes" id="UP000323324">
    <property type="component" value="Unassembled WGS sequence"/>
</dbReference>
<protein>
    <submittedName>
        <fullName evidence="2">Uncharacterized protein</fullName>
    </submittedName>
</protein>
<dbReference type="EMBL" id="VSKM01000004">
    <property type="protein sequence ID" value="TYB76637.1"/>
    <property type="molecule type" value="Genomic_DNA"/>
</dbReference>
<organism evidence="2 3">
    <name type="scientific">Bizionia saleffrena</name>
    <dbReference type="NCBI Taxonomy" id="291189"/>
    <lineage>
        <taxon>Bacteria</taxon>
        <taxon>Pseudomonadati</taxon>
        <taxon>Bacteroidota</taxon>
        <taxon>Flavobacteriia</taxon>
        <taxon>Flavobacteriales</taxon>
        <taxon>Flavobacteriaceae</taxon>
        <taxon>Bizionia</taxon>
    </lineage>
</organism>
<dbReference type="AlphaFoldDB" id="A0A8H2LF57"/>
<feature type="signal peptide" evidence="1">
    <location>
        <begin position="1"/>
        <end position="19"/>
    </location>
</feature>
<proteinExistence type="predicted"/>
<reference evidence="2 3" key="1">
    <citation type="submission" date="2019-08" db="EMBL/GenBank/DDBJ databases">
        <title>Genomes of Antarctic Bizionia species.</title>
        <authorList>
            <person name="Bowman J.P."/>
        </authorList>
    </citation>
    <scope>NUCLEOTIDE SEQUENCE [LARGE SCALE GENOMIC DNA]</scope>
    <source>
        <strain evidence="2 3">HFD</strain>
    </source>
</reference>
<evidence type="ECO:0000313" key="2">
    <source>
        <dbReference type="EMBL" id="TYB76637.1"/>
    </source>
</evidence>
<feature type="chain" id="PRO_5034119222" evidence="1">
    <location>
        <begin position="20"/>
        <end position="233"/>
    </location>
</feature>
<sequence>MKFRFAFLFIVVCAFRLSAQVDRENTSIIIPAEAVEDPKEDNELIINPEPVFGATPAASNTEVKIPKKEELPVARRRNFSITNETKFRNPAELYQDQLKNALKLRPDDERRQNGSTVTQYLGEFSTSAARVNIVYRDHQYPDGDLIRVYVNGEMVRERVLLETHFKGLFLTLEPGLNVIDFEALNQGSSGPNTAQFEVLDDKGIVISSNQWNLATGVKATITLVKEEDSVKNE</sequence>
<accession>A0A8H2LF57</accession>
<keyword evidence="1" id="KW-0732">Signal</keyword>
<evidence type="ECO:0000313" key="3">
    <source>
        <dbReference type="Proteomes" id="UP000323324"/>
    </source>
</evidence>